<dbReference type="EMBL" id="QNRK01000011">
    <property type="protein sequence ID" value="RBP13741.1"/>
    <property type="molecule type" value="Genomic_DNA"/>
</dbReference>
<evidence type="ECO:0000313" key="2">
    <source>
        <dbReference type="EMBL" id="RBP13741.1"/>
    </source>
</evidence>
<keyword evidence="1" id="KW-1133">Transmembrane helix</keyword>
<reference evidence="2 3" key="1">
    <citation type="submission" date="2018-06" db="EMBL/GenBank/DDBJ databases">
        <title>Genomic Encyclopedia of Type Strains, Phase IV (KMG-IV): sequencing the most valuable type-strain genomes for metagenomic binning, comparative biology and taxonomic classification.</title>
        <authorList>
            <person name="Goeker M."/>
        </authorList>
    </citation>
    <scope>NUCLEOTIDE SEQUENCE [LARGE SCALE GENOMIC DNA]</scope>
    <source>
        <strain evidence="2 3">DSM 24875</strain>
    </source>
</reference>
<dbReference type="Proteomes" id="UP000253529">
    <property type="component" value="Unassembled WGS sequence"/>
</dbReference>
<proteinExistence type="predicted"/>
<sequence>MTVGPDLLRATAFATIGLAVILGVTTRVVALKPFGPAAEASAAPIAALRVGQSLGDAAIEGVPDDDQPGIRIRAAHCAEPIFAAPLLLTAVAIPRLVDNAYGTRSGYQKLDVYRGEIRNEFSRLSRLLARSLAGSYNSPDGFYVRFYTPKSCSISDRDFADWAGRIVSAASAGERGED</sequence>
<evidence type="ECO:0000313" key="3">
    <source>
        <dbReference type="Proteomes" id="UP000253529"/>
    </source>
</evidence>
<evidence type="ECO:0000256" key="1">
    <source>
        <dbReference type="SAM" id="Phobius"/>
    </source>
</evidence>
<feature type="transmembrane region" description="Helical" evidence="1">
    <location>
        <begin position="12"/>
        <end position="30"/>
    </location>
</feature>
<keyword evidence="1" id="KW-0812">Transmembrane</keyword>
<keyword evidence="3" id="KW-1185">Reference proteome</keyword>
<organism evidence="2 3">
    <name type="scientific">Roseiarcus fermentans</name>
    <dbReference type="NCBI Taxonomy" id="1473586"/>
    <lineage>
        <taxon>Bacteria</taxon>
        <taxon>Pseudomonadati</taxon>
        <taxon>Pseudomonadota</taxon>
        <taxon>Alphaproteobacteria</taxon>
        <taxon>Hyphomicrobiales</taxon>
        <taxon>Roseiarcaceae</taxon>
        <taxon>Roseiarcus</taxon>
    </lineage>
</organism>
<accession>A0A366FGK9</accession>
<dbReference type="AlphaFoldDB" id="A0A366FGK9"/>
<dbReference type="RefSeq" id="WP_113889305.1">
    <property type="nucleotide sequence ID" value="NZ_QNRK01000011.1"/>
</dbReference>
<comment type="caution">
    <text evidence="2">The sequence shown here is derived from an EMBL/GenBank/DDBJ whole genome shotgun (WGS) entry which is preliminary data.</text>
</comment>
<name>A0A366FGK9_9HYPH</name>
<protein>
    <submittedName>
        <fullName evidence="2">Uncharacterized protein</fullName>
    </submittedName>
</protein>
<keyword evidence="1" id="KW-0472">Membrane</keyword>
<gene>
    <name evidence="2" type="ORF">DFR50_1113</name>
</gene>